<dbReference type="InterPro" id="IPR007833">
    <property type="entry name" value="Capsule_polysaccharide_synth"/>
</dbReference>
<proteinExistence type="predicted"/>
<accession>A0A1H3CHU3</accession>
<dbReference type="GO" id="GO:0015774">
    <property type="term" value="P:polysaccharide transport"/>
    <property type="evidence" value="ECO:0007669"/>
    <property type="project" value="InterPro"/>
</dbReference>
<feature type="region of interest" description="Disordered" evidence="1">
    <location>
        <begin position="492"/>
        <end position="517"/>
    </location>
</feature>
<dbReference type="Pfam" id="PF05159">
    <property type="entry name" value="Capsule_synth"/>
    <property type="match status" value="1"/>
</dbReference>
<keyword evidence="3" id="KW-1185">Reference proteome</keyword>
<name>A0A1H3CHU3_9RHOB</name>
<gene>
    <name evidence="2" type="ORF">SAMN04488238_109170</name>
</gene>
<organism evidence="2 3">
    <name type="scientific">Roseicitreum antarcticum</name>
    <dbReference type="NCBI Taxonomy" id="564137"/>
    <lineage>
        <taxon>Bacteria</taxon>
        <taxon>Pseudomonadati</taxon>
        <taxon>Pseudomonadota</taxon>
        <taxon>Alphaproteobacteria</taxon>
        <taxon>Rhodobacterales</taxon>
        <taxon>Paracoccaceae</taxon>
        <taxon>Roseicitreum</taxon>
    </lineage>
</organism>
<evidence type="ECO:0000313" key="3">
    <source>
        <dbReference type="Proteomes" id="UP000198539"/>
    </source>
</evidence>
<sequence>MTMRLAVISTTKDTDRVLAAMQDQSGGAIRVVLQFGEKTAQFRASSMSRMKASRGAEGHVMEGSSYRGAAEVVFQSPDYFRQRDEFADHLTRNASMFKQKSHPIETLDEYHSYFHVLYDTIAQQLRDRNVTHVLIFSVPHLGYDTALYYLAKAMGLPVLIVTQSLFPNQFFSTTDVGAMGLFPADPDAPPHEITQGEQPQLFYMKGVKQEREAGGKITAAALAEMMTFLVLKGRWRALNPVYVWRLLARMRQVYGAFPRWRDPFAGFFHEHALSYFDQLASYEGQEIDLSGKYVYVPLQMQPEMTTSSLGGRFRDQAYMIERLAEMLPEGVRILVKENPKQGAYMRGPMFFHRLKRIPKVQFLPSYANTHALTAHAQFVATITGTVGWEALCMGKPVLVFGGAWYRAFPGAVQWREGLRYQDVAGKTFAHDALQQAVGAMLGRCHPGVVDRDYIEIVEGYSDAANVQTVAKQLMGLLDGTIAPSFIAPSGIASNAETSPQHGTAARRGAAPHPTLVP</sequence>
<dbReference type="GO" id="GO:0000271">
    <property type="term" value="P:polysaccharide biosynthetic process"/>
    <property type="evidence" value="ECO:0007669"/>
    <property type="project" value="InterPro"/>
</dbReference>
<reference evidence="2 3" key="1">
    <citation type="submission" date="2016-10" db="EMBL/GenBank/DDBJ databases">
        <authorList>
            <person name="de Groot N.N."/>
        </authorList>
    </citation>
    <scope>NUCLEOTIDE SEQUENCE [LARGE SCALE GENOMIC DNA]</scope>
    <source>
        <strain evidence="2 3">CGMCC 1.8894</strain>
    </source>
</reference>
<protein>
    <submittedName>
        <fullName evidence="2">Capsule polysaccharide biosynthesis protein</fullName>
    </submittedName>
</protein>
<dbReference type="STRING" id="564137.SAMN04488238_109170"/>
<dbReference type="Proteomes" id="UP000198539">
    <property type="component" value="Unassembled WGS sequence"/>
</dbReference>
<dbReference type="RefSeq" id="WP_092891384.1">
    <property type="nucleotide sequence ID" value="NZ_CP061498.1"/>
</dbReference>
<dbReference type="AlphaFoldDB" id="A0A1H3CHU3"/>
<dbReference type="SUPFAM" id="SSF53756">
    <property type="entry name" value="UDP-Glycosyltransferase/glycogen phosphorylase"/>
    <property type="match status" value="1"/>
</dbReference>
<evidence type="ECO:0000256" key="1">
    <source>
        <dbReference type="SAM" id="MobiDB-lite"/>
    </source>
</evidence>
<dbReference type="EMBL" id="FNOM01000009">
    <property type="protein sequence ID" value="SDX53721.1"/>
    <property type="molecule type" value="Genomic_DNA"/>
</dbReference>
<evidence type="ECO:0000313" key="2">
    <source>
        <dbReference type="EMBL" id="SDX53721.1"/>
    </source>
</evidence>
<dbReference type="OrthoDB" id="5448633at2"/>
<feature type="compositionally biased region" description="Polar residues" evidence="1">
    <location>
        <begin position="492"/>
        <end position="501"/>
    </location>
</feature>